<organism evidence="2 3">
    <name type="scientific">Marispirochaeta aestuarii</name>
    <dbReference type="NCBI Taxonomy" id="1963862"/>
    <lineage>
        <taxon>Bacteria</taxon>
        <taxon>Pseudomonadati</taxon>
        <taxon>Spirochaetota</taxon>
        <taxon>Spirochaetia</taxon>
        <taxon>Spirochaetales</taxon>
        <taxon>Spirochaetaceae</taxon>
        <taxon>Marispirochaeta</taxon>
    </lineage>
</organism>
<evidence type="ECO:0000313" key="3">
    <source>
        <dbReference type="Proteomes" id="UP000192343"/>
    </source>
</evidence>
<dbReference type="GO" id="GO:0047444">
    <property type="term" value="F:N-acylneuraminate-9-phosphate synthase activity"/>
    <property type="evidence" value="ECO:0007669"/>
    <property type="project" value="TreeGrafter"/>
</dbReference>
<dbReference type="PANTHER" id="PTHR42966">
    <property type="entry name" value="N-ACETYLNEURAMINATE SYNTHASE"/>
    <property type="match status" value="1"/>
</dbReference>
<dbReference type="InterPro" id="IPR051690">
    <property type="entry name" value="PseI-like"/>
</dbReference>
<dbReference type="CDD" id="cd11615">
    <property type="entry name" value="SAF_NeuB_like"/>
    <property type="match status" value="1"/>
</dbReference>
<dbReference type="GO" id="GO:0016051">
    <property type="term" value="P:carbohydrate biosynthetic process"/>
    <property type="evidence" value="ECO:0007669"/>
    <property type="project" value="InterPro"/>
</dbReference>
<evidence type="ECO:0000259" key="1">
    <source>
        <dbReference type="PROSITE" id="PS50844"/>
    </source>
</evidence>
<protein>
    <submittedName>
        <fullName evidence="2">Spore coat protein</fullName>
    </submittedName>
</protein>
<evidence type="ECO:0000313" key="2">
    <source>
        <dbReference type="EMBL" id="ORC36659.1"/>
    </source>
</evidence>
<accession>A0A1Y1S1L9</accession>
<dbReference type="PROSITE" id="PS50844">
    <property type="entry name" value="AFP_LIKE"/>
    <property type="match status" value="1"/>
</dbReference>
<proteinExistence type="predicted"/>
<dbReference type="SUPFAM" id="SSF51269">
    <property type="entry name" value="AFP III-like domain"/>
    <property type="match status" value="1"/>
</dbReference>
<dbReference type="Pfam" id="PF03102">
    <property type="entry name" value="NeuB"/>
    <property type="match status" value="1"/>
</dbReference>
<dbReference type="Proteomes" id="UP000192343">
    <property type="component" value="Unassembled WGS sequence"/>
</dbReference>
<comment type="caution">
    <text evidence="2">The sequence shown here is derived from an EMBL/GenBank/DDBJ whole genome shotgun (WGS) entry which is preliminary data.</text>
</comment>
<gene>
    <name evidence="2" type="ORF">B4O97_05380</name>
</gene>
<dbReference type="PANTHER" id="PTHR42966:SF1">
    <property type="entry name" value="SIALIC ACID SYNTHASE"/>
    <property type="match status" value="1"/>
</dbReference>
<sequence>MEKIWTSDADAPGPLIIAEIGTSHRGSIERARELIDAAVESGAECVKFQHVYADEIIHPETGMVPLPGGDTPLYEVFRSLETGSSFLEAAKSHAEGRGIGFLCTPFGERSLRELVQLGCRIIKIASPELNHIPLLEKIAQNEVSAVLSTGVSRLADIEEALTIVQKNRTALLHCVTSYPAPEEEYNLFLLPHMSALFGVPVGISDHSLDPLLVPLASIYFGGACIEKHFTLDRQGGGLDDPVALPPGEFTAMSRAVRHWAVRPREELYAFLVDTYGTERMERVFGDGKKVLAPSERANYGRTNRSIHATADIKPGDVLDTSNIAVLRTEKKLRPGLHPRYMKVIPGRTACRHIPDGEGVLWEDIH</sequence>
<dbReference type="SUPFAM" id="SSF51569">
    <property type="entry name" value="Aldolase"/>
    <property type="match status" value="1"/>
</dbReference>
<keyword evidence="2" id="KW-0946">Virion</keyword>
<dbReference type="Pfam" id="PF08666">
    <property type="entry name" value="SAF"/>
    <property type="match status" value="1"/>
</dbReference>
<dbReference type="EMBL" id="MWQY01000005">
    <property type="protein sequence ID" value="ORC36659.1"/>
    <property type="molecule type" value="Genomic_DNA"/>
</dbReference>
<dbReference type="Gene3D" id="3.90.1210.10">
    <property type="entry name" value="Antifreeze-like/N-acetylneuraminic acid synthase C-terminal domain"/>
    <property type="match status" value="1"/>
</dbReference>
<feature type="domain" description="AFP-like" evidence="1">
    <location>
        <begin position="305"/>
        <end position="365"/>
    </location>
</feature>
<dbReference type="InterPro" id="IPR036732">
    <property type="entry name" value="AFP_Neu5c_C_sf"/>
</dbReference>
<dbReference type="AlphaFoldDB" id="A0A1Y1S1L9"/>
<dbReference type="InterPro" id="IPR057736">
    <property type="entry name" value="SAF_PseI/NeuA/NeuB"/>
</dbReference>
<keyword evidence="3" id="KW-1185">Reference proteome</keyword>
<dbReference type="STRING" id="1963862.B4O97_05380"/>
<dbReference type="InterPro" id="IPR013785">
    <property type="entry name" value="Aldolase_TIM"/>
</dbReference>
<dbReference type="InterPro" id="IPR013132">
    <property type="entry name" value="PseI/NeuA/B-like_N"/>
</dbReference>
<keyword evidence="2" id="KW-0167">Capsid protein</keyword>
<name>A0A1Y1S1L9_9SPIO</name>
<dbReference type="Gene3D" id="3.20.20.70">
    <property type="entry name" value="Aldolase class I"/>
    <property type="match status" value="1"/>
</dbReference>
<dbReference type="InterPro" id="IPR013974">
    <property type="entry name" value="SAF"/>
</dbReference>
<reference evidence="2 3" key="1">
    <citation type="submission" date="2017-03" db="EMBL/GenBank/DDBJ databases">
        <title>Draft Genome sequence of Marispirochaeta sp. strain JC444.</title>
        <authorList>
            <person name="Shivani Y."/>
            <person name="Subhash Y."/>
            <person name="Sasikala C."/>
            <person name="Ramana C."/>
        </authorList>
    </citation>
    <scope>NUCLEOTIDE SEQUENCE [LARGE SCALE GENOMIC DNA]</scope>
    <source>
        <strain evidence="2 3">JC444</strain>
    </source>
</reference>
<dbReference type="InterPro" id="IPR006190">
    <property type="entry name" value="SAF_AFP_Neu5Ac"/>
</dbReference>